<proteinExistence type="predicted"/>
<organism evidence="1 2">
    <name type="scientific">Faecalicatena contorta</name>
    <dbReference type="NCBI Taxonomy" id="39482"/>
    <lineage>
        <taxon>Bacteria</taxon>
        <taxon>Bacillati</taxon>
        <taxon>Bacillota</taxon>
        <taxon>Clostridia</taxon>
        <taxon>Lachnospirales</taxon>
        <taxon>Lachnospiraceae</taxon>
        <taxon>Faecalicatena</taxon>
    </lineage>
</organism>
<accession>A0A174MHB4</accession>
<dbReference type="RefSeq" id="WP_055155238.1">
    <property type="nucleotide sequence ID" value="NZ_CYZU01000084.1"/>
</dbReference>
<evidence type="ECO:0000313" key="1">
    <source>
        <dbReference type="EMBL" id="CUP33315.1"/>
    </source>
</evidence>
<dbReference type="STRING" id="39482.ERS852491_04882"/>
<dbReference type="AlphaFoldDB" id="A0A174MHB4"/>
<sequence length="102" mass="11718">MRYGTPVVFVKENEKHYDPDSGEWIKSETVRVKKYANVTHMSAERQQAVFGDVRSNRFTVRLQRAYKAAYDYVELNGKRCTVDTERCPSDKQGLVVVQNGGN</sequence>
<dbReference type="OrthoDB" id="2327026at2"/>
<dbReference type="EMBL" id="CYZU01000084">
    <property type="protein sequence ID" value="CUP33315.1"/>
    <property type="molecule type" value="Genomic_DNA"/>
</dbReference>
<dbReference type="Proteomes" id="UP000095544">
    <property type="component" value="Unassembled WGS sequence"/>
</dbReference>
<protein>
    <submittedName>
        <fullName evidence="1">Uncharacterized protein</fullName>
    </submittedName>
</protein>
<evidence type="ECO:0000313" key="2">
    <source>
        <dbReference type="Proteomes" id="UP000095544"/>
    </source>
</evidence>
<gene>
    <name evidence="1" type="ORF">ERS852491_04882</name>
</gene>
<name>A0A174MHB4_9FIRM</name>
<reference evidence="1 2" key="1">
    <citation type="submission" date="2015-09" db="EMBL/GenBank/DDBJ databases">
        <authorList>
            <consortium name="Pathogen Informatics"/>
        </authorList>
    </citation>
    <scope>NUCLEOTIDE SEQUENCE [LARGE SCALE GENOMIC DNA]</scope>
    <source>
        <strain evidence="1 2">2789STDY5834876</strain>
    </source>
</reference>